<comment type="caution">
    <text evidence="2">The sequence shown here is derived from an EMBL/GenBank/DDBJ whole genome shotgun (WGS) entry which is preliminary data.</text>
</comment>
<feature type="signal peptide" evidence="1">
    <location>
        <begin position="1"/>
        <end position="20"/>
    </location>
</feature>
<keyword evidence="1" id="KW-0732">Signal</keyword>
<dbReference type="EMBL" id="JAFIQS010000018">
    <property type="protein sequence ID" value="KAG5162517.1"/>
    <property type="molecule type" value="Genomic_DNA"/>
</dbReference>
<organism evidence="2">
    <name type="scientific">Psilocybe cubensis</name>
    <name type="common">Psychedelic mushroom</name>
    <name type="synonym">Stropharia cubensis</name>
    <dbReference type="NCBI Taxonomy" id="181762"/>
    <lineage>
        <taxon>Eukaryota</taxon>
        <taxon>Fungi</taxon>
        <taxon>Dikarya</taxon>
        <taxon>Basidiomycota</taxon>
        <taxon>Agaricomycotina</taxon>
        <taxon>Agaricomycetes</taxon>
        <taxon>Agaricomycetidae</taxon>
        <taxon>Agaricales</taxon>
        <taxon>Agaricineae</taxon>
        <taxon>Strophariaceae</taxon>
        <taxon>Psilocybe</taxon>
    </lineage>
</organism>
<name>A0A8H7XKJ7_PSICU</name>
<proteinExistence type="predicted"/>
<dbReference type="AlphaFoldDB" id="A0A8H7XKJ7"/>
<evidence type="ECO:0000313" key="2">
    <source>
        <dbReference type="EMBL" id="KAG5162517.1"/>
    </source>
</evidence>
<feature type="chain" id="PRO_5034412553" evidence="1">
    <location>
        <begin position="21"/>
        <end position="237"/>
    </location>
</feature>
<gene>
    <name evidence="2" type="ORF">JR316_012402</name>
</gene>
<accession>A0A8H7XKJ7</accession>
<sequence>MKLSLLLAVTSSIYAASAAALFTPAVTVKLVIDDLVKFSTQFTKITADVNNFPQTGAQGASANEVAFHANTMVNNNDAAREGLVLAHDYAPGPGPCHPFPGAVAEDCLSLISENLNNDTVVPCINGLATLTQGECSIVTTCNSAIAGKANAPKNGIMRYLAVRRALTTIGSCALSDYGSISGYYVADKGVKTCYLYPGRIIERNASDVEVDAKDEVERFYICCWNTRLRKPWFLVML</sequence>
<protein>
    <submittedName>
        <fullName evidence="2">Uncharacterized protein</fullName>
    </submittedName>
</protein>
<evidence type="ECO:0000256" key="1">
    <source>
        <dbReference type="SAM" id="SignalP"/>
    </source>
</evidence>
<reference evidence="2" key="1">
    <citation type="submission" date="2021-02" db="EMBL/GenBank/DDBJ databases">
        <title>Psilocybe cubensis genome.</title>
        <authorList>
            <person name="Mckernan K.J."/>
            <person name="Crawford S."/>
            <person name="Trippe A."/>
            <person name="Kane L.T."/>
            <person name="Mclaughlin S."/>
        </authorList>
    </citation>
    <scope>NUCLEOTIDE SEQUENCE [LARGE SCALE GENOMIC DNA]</scope>
    <source>
        <strain evidence="2">MGC-MH-2018</strain>
    </source>
</reference>